<dbReference type="Gene3D" id="2.30.30.40">
    <property type="entry name" value="SH3 Domains"/>
    <property type="match status" value="1"/>
</dbReference>
<evidence type="ECO:0000259" key="2">
    <source>
        <dbReference type="PROSITE" id="PS50911"/>
    </source>
</evidence>
<accession>A0AAE0M739</accession>
<protein>
    <submittedName>
        <fullName evidence="3">CHAP domain-containing protein</fullName>
    </submittedName>
</protein>
<dbReference type="Gene3D" id="3.90.1720.10">
    <property type="entry name" value="endopeptidase domain like (from Nostoc punctiforme)"/>
    <property type="match status" value="1"/>
</dbReference>
<reference evidence="3" key="1">
    <citation type="journal article" date="2023" name="Mol. Phylogenet. Evol.">
        <title>Genome-scale phylogeny and comparative genomics of the fungal order Sordariales.</title>
        <authorList>
            <person name="Hensen N."/>
            <person name="Bonometti L."/>
            <person name="Westerberg I."/>
            <person name="Brannstrom I.O."/>
            <person name="Guillou S."/>
            <person name="Cros-Aarteil S."/>
            <person name="Calhoun S."/>
            <person name="Haridas S."/>
            <person name="Kuo A."/>
            <person name="Mondo S."/>
            <person name="Pangilinan J."/>
            <person name="Riley R."/>
            <person name="LaButti K."/>
            <person name="Andreopoulos B."/>
            <person name="Lipzen A."/>
            <person name="Chen C."/>
            <person name="Yan M."/>
            <person name="Daum C."/>
            <person name="Ng V."/>
            <person name="Clum A."/>
            <person name="Steindorff A."/>
            <person name="Ohm R.A."/>
            <person name="Martin F."/>
            <person name="Silar P."/>
            <person name="Natvig D.O."/>
            <person name="Lalanne C."/>
            <person name="Gautier V."/>
            <person name="Ament-Velasquez S.L."/>
            <person name="Kruys A."/>
            <person name="Hutchinson M.I."/>
            <person name="Powell A.J."/>
            <person name="Barry K."/>
            <person name="Miller A.N."/>
            <person name="Grigoriev I.V."/>
            <person name="Debuchy R."/>
            <person name="Gladieux P."/>
            <person name="Hiltunen Thoren M."/>
            <person name="Johannesson H."/>
        </authorList>
    </citation>
    <scope>NUCLEOTIDE SEQUENCE</scope>
    <source>
        <strain evidence="3">CBS 118394</strain>
    </source>
</reference>
<dbReference type="InterPro" id="IPR038765">
    <property type="entry name" value="Papain-like_cys_pep_sf"/>
</dbReference>
<dbReference type="EMBL" id="JAUEDM010000003">
    <property type="protein sequence ID" value="KAK3321886.1"/>
    <property type="molecule type" value="Genomic_DNA"/>
</dbReference>
<keyword evidence="4" id="KW-1185">Reference proteome</keyword>
<keyword evidence="1" id="KW-0732">Signal</keyword>
<feature type="chain" id="PRO_5042228640" evidence="1">
    <location>
        <begin position="22"/>
        <end position="238"/>
    </location>
</feature>
<proteinExistence type="predicted"/>
<gene>
    <name evidence="3" type="ORF">B0H66DRAFT_619140</name>
</gene>
<dbReference type="InterPro" id="IPR007921">
    <property type="entry name" value="CHAP_dom"/>
</dbReference>
<feature type="domain" description="Peptidase C51" evidence="2">
    <location>
        <begin position="110"/>
        <end position="235"/>
    </location>
</feature>
<reference evidence="3" key="2">
    <citation type="submission" date="2023-06" db="EMBL/GenBank/DDBJ databases">
        <authorList>
            <consortium name="Lawrence Berkeley National Laboratory"/>
            <person name="Haridas S."/>
            <person name="Hensen N."/>
            <person name="Bonometti L."/>
            <person name="Westerberg I."/>
            <person name="Brannstrom I.O."/>
            <person name="Guillou S."/>
            <person name="Cros-Aarteil S."/>
            <person name="Calhoun S."/>
            <person name="Kuo A."/>
            <person name="Mondo S."/>
            <person name="Pangilinan J."/>
            <person name="Riley R."/>
            <person name="Labutti K."/>
            <person name="Andreopoulos B."/>
            <person name="Lipzen A."/>
            <person name="Chen C."/>
            <person name="Yanf M."/>
            <person name="Daum C."/>
            <person name="Ng V."/>
            <person name="Clum A."/>
            <person name="Steindorff A."/>
            <person name="Ohm R."/>
            <person name="Martin F."/>
            <person name="Silar P."/>
            <person name="Natvig D."/>
            <person name="Lalanne C."/>
            <person name="Gautier V."/>
            <person name="Ament-Velasquez S.L."/>
            <person name="Kruys A."/>
            <person name="Hutchinson M.I."/>
            <person name="Powell A.J."/>
            <person name="Barry K."/>
            <person name="Miller A.N."/>
            <person name="Grigoriev I.V."/>
            <person name="Debuchy R."/>
            <person name="Gladieux P."/>
            <person name="Thoren M.H."/>
            <person name="Johannesson H."/>
        </authorList>
    </citation>
    <scope>NUCLEOTIDE SEQUENCE</scope>
    <source>
        <strain evidence="3">CBS 118394</strain>
    </source>
</reference>
<comment type="caution">
    <text evidence="3">The sequence shown here is derived from an EMBL/GenBank/DDBJ whole genome shotgun (WGS) entry which is preliminary data.</text>
</comment>
<organism evidence="3 4">
    <name type="scientific">Apodospora peruviana</name>
    <dbReference type="NCBI Taxonomy" id="516989"/>
    <lineage>
        <taxon>Eukaryota</taxon>
        <taxon>Fungi</taxon>
        <taxon>Dikarya</taxon>
        <taxon>Ascomycota</taxon>
        <taxon>Pezizomycotina</taxon>
        <taxon>Sordariomycetes</taxon>
        <taxon>Sordariomycetidae</taxon>
        <taxon>Sordariales</taxon>
        <taxon>Lasiosphaeriaceae</taxon>
        <taxon>Apodospora</taxon>
    </lineage>
</organism>
<evidence type="ECO:0000313" key="4">
    <source>
        <dbReference type="Proteomes" id="UP001283341"/>
    </source>
</evidence>
<sequence>MKFSIIAFLLQATAFTTLTAAYPIKADDVNCRSGPGTSYTVKKSYAKGKDISITCQTAGESIKGNNIWDKTSDGCYVSDYYVQTGTDGYVTKKCSSSGGGSGGGSSSIPGPVKDDYPYKSSCGGTDPWLYFKCQCTSFVAWRINKRLGVKFHNQYKGHHWGNANSWNDAAKASGVTVNNTPKPGCIAQTDAGSAGHVAWVTAVGDKTVTVEEYNYATVEGYGKRTVPKGNFRYIHIKV</sequence>
<dbReference type="SUPFAM" id="SSF54001">
    <property type="entry name" value="Cysteine proteinases"/>
    <property type="match status" value="1"/>
</dbReference>
<dbReference type="Pfam" id="PF05257">
    <property type="entry name" value="CHAP"/>
    <property type="match status" value="1"/>
</dbReference>
<evidence type="ECO:0000313" key="3">
    <source>
        <dbReference type="EMBL" id="KAK3321886.1"/>
    </source>
</evidence>
<name>A0AAE0M739_9PEZI</name>
<dbReference type="PROSITE" id="PS50911">
    <property type="entry name" value="CHAP"/>
    <property type="match status" value="1"/>
</dbReference>
<feature type="signal peptide" evidence="1">
    <location>
        <begin position="1"/>
        <end position="21"/>
    </location>
</feature>
<dbReference type="AlphaFoldDB" id="A0AAE0M739"/>
<dbReference type="Proteomes" id="UP001283341">
    <property type="component" value="Unassembled WGS sequence"/>
</dbReference>
<evidence type="ECO:0000256" key="1">
    <source>
        <dbReference type="SAM" id="SignalP"/>
    </source>
</evidence>